<feature type="region of interest" description="Disordered" evidence="9">
    <location>
        <begin position="44"/>
        <end position="77"/>
    </location>
</feature>
<feature type="domain" description="Fungal lipase-type" evidence="10">
    <location>
        <begin position="379"/>
        <end position="537"/>
    </location>
</feature>
<proteinExistence type="inferred from homology"/>
<evidence type="ECO:0000256" key="2">
    <source>
        <dbReference type="ARBA" id="ARBA00010701"/>
    </source>
</evidence>
<keyword evidence="4" id="KW-0934">Plastid</keyword>
<dbReference type="GO" id="GO:0016042">
    <property type="term" value="P:lipid catabolic process"/>
    <property type="evidence" value="ECO:0007669"/>
    <property type="project" value="UniProtKB-KW"/>
</dbReference>
<dbReference type="PANTHER" id="PTHR31403:SF7">
    <property type="entry name" value="PHOSPHOLIPASE A1-IGAMMA3, CHLOROPLASTIC"/>
    <property type="match status" value="1"/>
</dbReference>
<dbReference type="GO" id="GO:0008970">
    <property type="term" value="F:phospholipase A1 activity"/>
    <property type="evidence" value="ECO:0007669"/>
    <property type="project" value="UniProtKB-ARBA"/>
</dbReference>
<keyword evidence="3" id="KW-0150">Chloroplast</keyword>
<dbReference type="InterPro" id="IPR029058">
    <property type="entry name" value="AB_hydrolase_fold"/>
</dbReference>
<keyword evidence="7" id="KW-0442">Lipid degradation</keyword>
<keyword evidence="5" id="KW-0378">Hydrolase</keyword>
<feature type="region of interest" description="Disordered" evidence="9">
    <location>
        <begin position="228"/>
        <end position="252"/>
    </location>
</feature>
<dbReference type="PANTHER" id="PTHR31403">
    <property type="entry name" value="PHOSPHOLIPASE A1-IBETA2, CHLOROPLASTIC"/>
    <property type="match status" value="1"/>
</dbReference>
<evidence type="ECO:0000313" key="12">
    <source>
        <dbReference type="Proteomes" id="UP000822688"/>
    </source>
</evidence>
<comment type="caution">
    <text evidence="11">The sequence shown here is derived from an EMBL/GenBank/DDBJ whole genome shotgun (WGS) entry which is preliminary data.</text>
</comment>
<evidence type="ECO:0000256" key="5">
    <source>
        <dbReference type="ARBA" id="ARBA00022801"/>
    </source>
</evidence>
<reference evidence="11" key="1">
    <citation type="submission" date="2020-06" db="EMBL/GenBank/DDBJ databases">
        <title>WGS assembly of Ceratodon purpureus strain R40.</title>
        <authorList>
            <person name="Carey S.B."/>
            <person name="Jenkins J."/>
            <person name="Shu S."/>
            <person name="Lovell J.T."/>
            <person name="Sreedasyam A."/>
            <person name="Maumus F."/>
            <person name="Tiley G.P."/>
            <person name="Fernandez-Pozo N."/>
            <person name="Barry K."/>
            <person name="Chen C."/>
            <person name="Wang M."/>
            <person name="Lipzen A."/>
            <person name="Daum C."/>
            <person name="Saski C.A."/>
            <person name="Payton A.C."/>
            <person name="Mcbreen J.C."/>
            <person name="Conrad R.E."/>
            <person name="Kollar L.M."/>
            <person name="Olsson S."/>
            <person name="Huttunen S."/>
            <person name="Landis J.B."/>
            <person name="Wickett N.J."/>
            <person name="Johnson M.G."/>
            <person name="Rensing S.A."/>
            <person name="Grimwood J."/>
            <person name="Schmutz J."/>
            <person name="Mcdaniel S.F."/>
        </authorList>
    </citation>
    <scope>NUCLEOTIDE SEQUENCE</scope>
    <source>
        <strain evidence="11">R40</strain>
    </source>
</reference>
<organism evidence="11 12">
    <name type="scientific">Ceratodon purpureus</name>
    <name type="common">Fire moss</name>
    <name type="synonym">Dicranum purpureum</name>
    <dbReference type="NCBI Taxonomy" id="3225"/>
    <lineage>
        <taxon>Eukaryota</taxon>
        <taxon>Viridiplantae</taxon>
        <taxon>Streptophyta</taxon>
        <taxon>Embryophyta</taxon>
        <taxon>Bryophyta</taxon>
        <taxon>Bryophytina</taxon>
        <taxon>Bryopsida</taxon>
        <taxon>Dicranidae</taxon>
        <taxon>Pseudoditrichales</taxon>
        <taxon>Ditrichaceae</taxon>
        <taxon>Ceratodon</taxon>
    </lineage>
</organism>
<feature type="region of interest" description="Disordered" evidence="9">
    <location>
        <begin position="1"/>
        <end position="26"/>
    </location>
</feature>
<sequence>MVHAKAAVTPSSRRVMEETSPSEQQYTSLVNVNDEDDGVVRQSRTKTHRRHQSLFSNPSAPVDLSDYPSMRRESSLKTDPVLRKTTSGNLNWKLGEFWSKLRAPLKQNAASPSLRSLDAVSETTLSVNQKTVEKQTKTEIDLGVQETGVVRTGEQRQTLELHAIDVKSVSTEVHGIDEAISTGIANTSSSTAAAASPTSKSNSLHFISLNLFSSSKFGDSSKFGSSFGDSNIPSATPHDRSGQLEPSEPPNLSMKWREIQGATNWHGLMDPLDLDLRREILRYGDFAQIAHDNFECNTRSKYAGSARFSKQKLFQKLHKQDCGYEVTRYLYATSENPLPGVLQPSLSSKSWDTDSNWMGYVAVATDMQEIERLGRRDIVVAWRGAGRKIDWLVDAQTQMTPIRVPVENPKVTELQRPRVERGFWSLYTSKRPASQFNRKSASEQVMTELRRLLTLYKGENLSITLTGHNLGGALAILTAYEIAESGLHKQGKGTTIPVTAFTFGSPHVGDGAFRRRFAELQVKLLRVVNVHDVVPKSIVNFYPLWGSSDTNKHLGVELQVNHKLSPYLKSTKDPLDWNDLEVYLHCVDGYQGVKSKSFELVTGRDYALVNKYSDVLEERLCVSAQWRQVENKGMGLSFEGRWMETDRQPEDAPSLANHDRFF</sequence>
<dbReference type="Proteomes" id="UP000822688">
    <property type="component" value="Chromosome 4"/>
</dbReference>
<evidence type="ECO:0000256" key="8">
    <source>
        <dbReference type="ARBA" id="ARBA00023098"/>
    </source>
</evidence>
<dbReference type="SUPFAM" id="SSF53474">
    <property type="entry name" value="alpha/beta-Hydrolases"/>
    <property type="match status" value="1"/>
</dbReference>
<keyword evidence="12" id="KW-1185">Reference proteome</keyword>
<dbReference type="CDD" id="cd00519">
    <property type="entry name" value="Lipase_3"/>
    <property type="match status" value="1"/>
</dbReference>
<evidence type="ECO:0000256" key="4">
    <source>
        <dbReference type="ARBA" id="ARBA00022640"/>
    </source>
</evidence>
<dbReference type="EMBL" id="CM026424">
    <property type="protein sequence ID" value="KAG0580576.1"/>
    <property type="molecule type" value="Genomic_DNA"/>
</dbReference>
<dbReference type="Pfam" id="PF01764">
    <property type="entry name" value="Lipase_3"/>
    <property type="match status" value="1"/>
</dbReference>
<dbReference type="GO" id="GO:0009507">
    <property type="term" value="C:chloroplast"/>
    <property type="evidence" value="ECO:0007669"/>
    <property type="project" value="UniProtKB-SubCell"/>
</dbReference>
<evidence type="ECO:0000256" key="3">
    <source>
        <dbReference type="ARBA" id="ARBA00022528"/>
    </source>
</evidence>
<evidence type="ECO:0000256" key="7">
    <source>
        <dbReference type="ARBA" id="ARBA00022963"/>
    </source>
</evidence>
<dbReference type="Gene3D" id="3.40.50.1820">
    <property type="entry name" value="alpha/beta hydrolase"/>
    <property type="match status" value="1"/>
</dbReference>
<dbReference type="FunFam" id="3.40.50.1820:FF:000065">
    <property type="entry name" value="Phospholipase A1-II 3"/>
    <property type="match status" value="1"/>
</dbReference>
<protein>
    <recommendedName>
        <fullName evidence="10">Fungal lipase-type domain-containing protein</fullName>
    </recommendedName>
</protein>
<gene>
    <name evidence="11" type="ORF">KC19_4G183900</name>
</gene>
<dbReference type="AlphaFoldDB" id="A0A8T0ICF1"/>
<keyword evidence="6" id="KW-0809">Transit peptide</keyword>
<comment type="similarity">
    <text evidence="2">Belongs to the AB hydrolase superfamily. Lipase family.</text>
</comment>
<dbReference type="InterPro" id="IPR002921">
    <property type="entry name" value="Fungal_lipase-type"/>
</dbReference>
<comment type="subcellular location">
    <subcellularLocation>
        <location evidence="1">Plastid</location>
        <location evidence="1">Chloroplast</location>
    </subcellularLocation>
</comment>
<evidence type="ECO:0000256" key="6">
    <source>
        <dbReference type="ARBA" id="ARBA00022946"/>
    </source>
</evidence>
<evidence type="ECO:0000259" key="10">
    <source>
        <dbReference type="Pfam" id="PF01764"/>
    </source>
</evidence>
<name>A0A8T0ICF1_CERPU</name>
<evidence type="ECO:0000313" key="11">
    <source>
        <dbReference type="EMBL" id="KAG0580576.1"/>
    </source>
</evidence>
<evidence type="ECO:0000256" key="1">
    <source>
        <dbReference type="ARBA" id="ARBA00004229"/>
    </source>
</evidence>
<accession>A0A8T0ICF1</accession>
<keyword evidence="8" id="KW-0443">Lipid metabolism</keyword>
<evidence type="ECO:0000256" key="9">
    <source>
        <dbReference type="SAM" id="MobiDB-lite"/>
    </source>
</evidence>